<keyword evidence="4" id="KW-1185">Reference proteome</keyword>
<dbReference type="InterPro" id="IPR013414">
    <property type="entry name" value="Cas7/Cst2/DevR_sub_I-B/Tneap"/>
</dbReference>
<name>A0A0T5X8R9_9BACT</name>
<evidence type="ECO:0000313" key="3">
    <source>
        <dbReference type="EMBL" id="KRT34753.1"/>
    </source>
</evidence>
<protein>
    <submittedName>
        <fullName evidence="3">CRISPR-associated regulatory protein, DevR family</fullName>
    </submittedName>
</protein>
<dbReference type="EMBL" id="ACJX03000001">
    <property type="protein sequence ID" value="KRT34753.1"/>
    <property type="molecule type" value="Genomic_DNA"/>
</dbReference>
<evidence type="ECO:0000256" key="2">
    <source>
        <dbReference type="ARBA" id="ARBA00025626"/>
    </source>
</evidence>
<reference evidence="4" key="1">
    <citation type="submission" date="2012-09" db="EMBL/GenBank/DDBJ databases">
        <authorList>
            <person name="Weinstock G."/>
            <person name="Sodergren E."/>
            <person name="Clifton S."/>
            <person name="Fulton L."/>
            <person name="Fulton B."/>
            <person name="Courtney L."/>
            <person name="Fronick C."/>
            <person name="Harrison M."/>
            <person name="Strong C."/>
            <person name="Farmer C."/>
            <person name="Delehaunty K."/>
            <person name="Markovic C."/>
            <person name="Hall O."/>
            <person name="Minx P."/>
            <person name="Tomlinson C."/>
            <person name="Mitreva M."/>
            <person name="Nelson J."/>
            <person name="Hou S."/>
            <person name="Wollam A."/>
            <person name="Pepin K.H."/>
            <person name="Johnson M."/>
            <person name="Bhonagiri V."/>
            <person name="Nash W.E."/>
            <person name="Suruliraj S."/>
            <person name="Warren W."/>
            <person name="Chinwalla A."/>
            <person name="Mardis E.R."/>
            <person name="Wilson R.K."/>
        </authorList>
    </citation>
    <scope>NUCLEOTIDE SEQUENCE [LARGE SCALE GENOMIC DNA]</scope>
    <source>
        <strain evidence="4">OS1</strain>
    </source>
</reference>
<proteinExistence type="predicted"/>
<dbReference type="AlphaFoldDB" id="A0A0T5X8R9"/>
<organism evidence="3 4">
    <name type="scientific">Acetomicrobium hydrogeniformans ATCC BAA-1850</name>
    <dbReference type="NCBI Taxonomy" id="592015"/>
    <lineage>
        <taxon>Bacteria</taxon>
        <taxon>Thermotogati</taxon>
        <taxon>Synergistota</taxon>
        <taxon>Synergistia</taxon>
        <taxon>Synergistales</taxon>
        <taxon>Acetomicrobiaceae</taxon>
        <taxon>Acetomicrobium</taxon>
    </lineage>
</organism>
<gene>
    <name evidence="3" type="ORF">HMPREF1705_03998</name>
</gene>
<comment type="caution">
    <text evidence="3">The sequence shown here is derived from an EMBL/GenBank/DDBJ whole genome shotgun (WGS) entry which is preliminary data.</text>
</comment>
<sequence length="309" mass="34574">MSKAIAIGYLIKVSAANVNASHTEGNVVVTKKVTLPDGSTIPYISGQAIRRMLRDRLEELGYTLSEPFAKVSGQEVTPPVRPWEFVDEDLFGYLDPSGGKRRTSPVRVSAAVGLFPFQGDRDLGTRSFERFGQTMAAGGNVFETELYANLFKGTILVELDRVGIFTPLETGEKDKRELAADERRKRLQTLLEALKLLWGGGRTARMLADLSPRFIAYCRLMVKHPVFLEAFTASYENNKYCLEIEPLKNALNKFKDYSESIFFGLEPSIFDNEADLRATLQGYGDVFSVHETIEKAKSDVSKLWNGYFA</sequence>
<evidence type="ECO:0000256" key="1">
    <source>
        <dbReference type="ARBA" id="ARBA00023118"/>
    </source>
</evidence>
<dbReference type="Proteomes" id="UP000005273">
    <property type="component" value="Unassembled WGS sequence"/>
</dbReference>
<dbReference type="NCBIfam" id="TIGR01875">
    <property type="entry name" value="cas_MJ0381"/>
    <property type="match status" value="1"/>
</dbReference>
<keyword evidence="1" id="KW-0051">Antiviral defense</keyword>
<comment type="function">
    <text evidence="2">CRISPR (clustered regularly interspaced short palindromic repeat) is an adaptive immune system that provides protection against mobile genetic elements (viruses, transposable elements and conjugative plasmids). CRISPR clusters contain spacers, sequences complementary to antecedent mobile elements, and target invading nucleic acids. CRISPR clusters are transcribed and processed into CRISPR RNA (crRNA).</text>
</comment>
<dbReference type="RefSeq" id="WP_057940634.1">
    <property type="nucleotide sequence ID" value="NZ_ACJX03000001.1"/>
</dbReference>
<accession>A0A0T5X8R9</accession>
<dbReference type="Pfam" id="PF01905">
    <property type="entry name" value="DevR"/>
    <property type="match status" value="1"/>
</dbReference>
<dbReference type="STRING" id="592015.HMPREF1705_03998"/>
<dbReference type="NCBIfam" id="TIGR02585">
    <property type="entry name" value="cas_Cst2_DevR"/>
    <property type="match status" value="1"/>
</dbReference>
<dbReference type="OrthoDB" id="9781560at2"/>
<dbReference type="eggNOG" id="COG1857">
    <property type="taxonomic scope" value="Bacteria"/>
</dbReference>
<dbReference type="CDD" id="cd09687">
    <property type="entry name" value="Cas7_I-C"/>
    <property type="match status" value="1"/>
</dbReference>
<evidence type="ECO:0000313" key="4">
    <source>
        <dbReference type="Proteomes" id="UP000005273"/>
    </source>
</evidence>
<dbReference type="InterPro" id="IPR010154">
    <property type="entry name" value="CRISPR-assoc_Cas7/Cst2/DevR"/>
</dbReference>
<dbReference type="GO" id="GO:0051607">
    <property type="term" value="P:defense response to virus"/>
    <property type="evidence" value="ECO:0007669"/>
    <property type="project" value="UniProtKB-KW"/>
</dbReference>